<reference evidence="2 3" key="1">
    <citation type="submission" date="2016-10" db="EMBL/GenBank/DDBJ databases">
        <authorList>
            <person name="de Groot N.N."/>
        </authorList>
    </citation>
    <scope>NUCLEOTIDE SEQUENCE [LARGE SCALE GENOMIC DNA]</scope>
    <source>
        <strain evidence="2 3">DSM 44778</strain>
    </source>
</reference>
<organism evidence="2 3">
    <name type="scientific">Thermoflavimicrobium dichotomicum</name>
    <dbReference type="NCBI Taxonomy" id="46223"/>
    <lineage>
        <taxon>Bacteria</taxon>
        <taxon>Bacillati</taxon>
        <taxon>Bacillota</taxon>
        <taxon>Bacilli</taxon>
        <taxon>Bacillales</taxon>
        <taxon>Thermoactinomycetaceae</taxon>
        <taxon>Thermoflavimicrobium</taxon>
    </lineage>
</organism>
<proteinExistence type="predicted"/>
<dbReference type="InterPro" id="IPR032710">
    <property type="entry name" value="NTF2-like_dom_sf"/>
</dbReference>
<dbReference type="Pfam" id="PF12680">
    <property type="entry name" value="SnoaL_2"/>
    <property type="match status" value="1"/>
</dbReference>
<dbReference type="EMBL" id="FORR01000019">
    <property type="protein sequence ID" value="SFJ72989.1"/>
    <property type="molecule type" value="Genomic_DNA"/>
</dbReference>
<evidence type="ECO:0000313" key="3">
    <source>
        <dbReference type="Proteomes" id="UP000199545"/>
    </source>
</evidence>
<dbReference type="InterPro" id="IPR037401">
    <property type="entry name" value="SnoaL-like"/>
</dbReference>
<keyword evidence="2" id="KW-0413">Isomerase</keyword>
<name>A0A1I3TRK2_9BACL</name>
<accession>A0A1I3TRK2</accession>
<dbReference type="OrthoDB" id="2988503at2"/>
<dbReference type="STRING" id="46223.SAMN05421852_11917"/>
<gene>
    <name evidence="2" type="ORF">SAMN05421852_11917</name>
</gene>
<sequence length="151" mass="16910">MFNMIIKSMVQKTFDALNHGNVGPLLKMCASDVKHTFPGDHALGGTRKSVKGLEDWFKRIFKLLPNLRYEVKNIDIDGSLSDCKITISWADEATTSDGKSYANEGTYIIHVKNIKIVEIKTIVRDVRKIDEVCEHLAQLGVEEASAAPIEY</sequence>
<dbReference type="SUPFAM" id="SSF54427">
    <property type="entry name" value="NTF2-like"/>
    <property type="match status" value="1"/>
</dbReference>
<feature type="domain" description="SnoaL-like" evidence="1">
    <location>
        <begin position="10"/>
        <end position="119"/>
    </location>
</feature>
<dbReference type="Proteomes" id="UP000199545">
    <property type="component" value="Unassembled WGS sequence"/>
</dbReference>
<dbReference type="AlphaFoldDB" id="A0A1I3TRK2"/>
<evidence type="ECO:0000259" key="1">
    <source>
        <dbReference type="Pfam" id="PF12680"/>
    </source>
</evidence>
<dbReference type="RefSeq" id="WP_093231233.1">
    <property type="nucleotide sequence ID" value="NZ_FORR01000019.1"/>
</dbReference>
<protein>
    <submittedName>
        <fullName evidence="2">Ketosteroid isomerase-related protein</fullName>
    </submittedName>
</protein>
<evidence type="ECO:0000313" key="2">
    <source>
        <dbReference type="EMBL" id="SFJ72989.1"/>
    </source>
</evidence>
<keyword evidence="3" id="KW-1185">Reference proteome</keyword>
<dbReference type="Gene3D" id="3.10.450.50">
    <property type="match status" value="1"/>
</dbReference>
<dbReference type="GO" id="GO:0016853">
    <property type="term" value="F:isomerase activity"/>
    <property type="evidence" value="ECO:0007669"/>
    <property type="project" value="UniProtKB-KW"/>
</dbReference>